<protein>
    <submittedName>
        <fullName evidence="2">Polysaccharide pyruvyl transferase family protein</fullName>
        <ecNumber evidence="2">2.4.-.-</ecNumber>
    </submittedName>
</protein>
<evidence type="ECO:0000313" key="2">
    <source>
        <dbReference type="EMBL" id="MEQ2427236.1"/>
    </source>
</evidence>
<dbReference type="Pfam" id="PF04230">
    <property type="entry name" value="PS_pyruv_trans"/>
    <property type="match status" value="1"/>
</dbReference>
<dbReference type="Proteomes" id="UP001454086">
    <property type="component" value="Unassembled WGS sequence"/>
</dbReference>
<name>A0ABV1DA34_9FIRM</name>
<evidence type="ECO:0000259" key="1">
    <source>
        <dbReference type="Pfam" id="PF04230"/>
    </source>
</evidence>
<reference evidence="2 3" key="1">
    <citation type="submission" date="2024-03" db="EMBL/GenBank/DDBJ databases">
        <title>Human intestinal bacterial collection.</title>
        <authorList>
            <person name="Pauvert C."/>
            <person name="Hitch T.C.A."/>
            <person name="Clavel T."/>
        </authorList>
    </citation>
    <scope>NUCLEOTIDE SEQUENCE [LARGE SCALE GENOMIC DNA]</scope>
    <source>
        <strain evidence="2 3">CLA-SR-H021</strain>
    </source>
</reference>
<dbReference type="InterPro" id="IPR007345">
    <property type="entry name" value="Polysacch_pyruvyl_Trfase"/>
</dbReference>
<dbReference type="EC" id="2.4.-.-" evidence="2"/>
<comment type="caution">
    <text evidence="2">The sequence shown here is derived from an EMBL/GenBank/DDBJ whole genome shotgun (WGS) entry which is preliminary data.</text>
</comment>
<dbReference type="GO" id="GO:0016757">
    <property type="term" value="F:glycosyltransferase activity"/>
    <property type="evidence" value="ECO:0007669"/>
    <property type="project" value="UniProtKB-KW"/>
</dbReference>
<organism evidence="2 3">
    <name type="scientific">Enterocloster hominis</name>
    <name type="common">ex Hitch et al. 2024</name>
    <dbReference type="NCBI Taxonomy" id="1917870"/>
    <lineage>
        <taxon>Bacteria</taxon>
        <taxon>Bacillati</taxon>
        <taxon>Bacillota</taxon>
        <taxon>Clostridia</taxon>
        <taxon>Lachnospirales</taxon>
        <taxon>Lachnospiraceae</taxon>
        <taxon>Enterocloster</taxon>
    </lineage>
</organism>
<feature type="domain" description="Polysaccharide pyruvyl transferase" evidence="1">
    <location>
        <begin position="48"/>
        <end position="319"/>
    </location>
</feature>
<sequence length="397" mass="45404">MRQITPRKIYNKIKWMTIRVYGKVYVQKESYTGISLKLSHVTYPYVGNVGDTVLSQCVRRYFNKYVHTGWNIIFISKPVTKKTIQKINKTNALIIGGGGLFLPDTNENGISGWQWSICKEQLQNITVPVLLYSVGYNYFKGQEPSELFIDNLVALCEKAVFIGLRNMGSVSAVENLLPEELKEKVVYQPCTTTLIRKIYGDKIKPKTASNKVAINMAFDRSERRFGDKKRTICAEVAKAAKAIENKGYEIVVVLHATSDNEIVPYMDSEGVQYSACDLTHAFPMKVYEFYNAMHCAIGMRGHAQMIPFGLNCGIISLGTHDKMKWFLEDIDAVDWYVDLMKSPSTIADRIFDVFELTQIREKEKTHRRLLEAQEKLYKISMVNMNTIQQIIRGRRGL</sequence>
<gene>
    <name evidence="2" type="ORF">WMQ36_19925</name>
</gene>
<dbReference type="EMBL" id="JBBMFM010000094">
    <property type="protein sequence ID" value="MEQ2427236.1"/>
    <property type="molecule type" value="Genomic_DNA"/>
</dbReference>
<keyword evidence="2" id="KW-0808">Transferase</keyword>
<dbReference type="RefSeq" id="WP_008721515.1">
    <property type="nucleotide sequence ID" value="NZ_JBBMFM010000094.1"/>
</dbReference>
<proteinExistence type="predicted"/>
<keyword evidence="2" id="KW-0328">Glycosyltransferase</keyword>
<evidence type="ECO:0000313" key="3">
    <source>
        <dbReference type="Proteomes" id="UP001454086"/>
    </source>
</evidence>
<keyword evidence="3" id="KW-1185">Reference proteome</keyword>
<accession>A0ABV1DA34</accession>